<dbReference type="GO" id="GO:0005524">
    <property type="term" value="F:ATP binding"/>
    <property type="evidence" value="ECO:0007669"/>
    <property type="project" value="UniProtKB-KW"/>
</dbReference>
<evidence type="ECO:0000256" key="1">
    <source>
        <dbReference type="ARBA" id="ARBA00022448"/>
    </source>
</evidence>
<evidence type="ECO:0000256" key="2">
    <source>
        <dbReference type="ARBA" id="ARBA00022741"/>
    </source>
</evidence>
<protein>
    <recommendedName>
        <fullName evidence="4">ABC transporter domain-containing protein</fullName>
    </recommendedName>
</protein>
<dbReference type="PROSITE" id="PS00211">
    <property type="entry name" value="ABC_TRANSPORTER_1"/>
    <property type="match status" value="1"/>
</dbReference>
<dbReference type="Gene3D" id="3.40.50.300">
    <property type="entry name" value="P-loop containing nucleotide triphosphate hydrolases"/>
    <property type="match status" value="1"/>
</dbReference>
<dbReference type="AlphaFoldDB" id="H1CZA5"/>
<evidence type="ECO:0000259" key="4">
    <source>
        <dbReference type="PROSITE" id="PS50893"/>
    </source>
</evidence>
<dbReference type="HOGENOM" id="CLU_000604_1_22_9"/>
<dbReference type="EMBL" id="ADLT01000016">
    <property type="protein sequence ID" value="EHO63409.1"/>
    <property type="molecule type" value="Genomic_DNA"/>
</dbReference>
<keyword evidence="6" id="KW-1185">Reference proteome</keyword>
<comment type="caution">
    <text evidence="5">The sequence shown here is derived from an EMBL/GenBank/DDBJ whole genome shotgun (WGS) entry which is preliminary data.</text>
</comment>
<evidence type="ECO:0000313" key="5">
    <source>
        <dbReference type="EMBL" id="EHO63409.1"/>
    </source>
</evidence>
<dbReference type="Pfam" id="PF00005">
    <property type="entry name" value="ABC_tran"/>
    <property type="match status" value="1"/>
</dbReference>
<reference evidence="5 6" key="1">
    <citation type="submission" date="2011-11" db="EMBL/GenBank/DDBJ databases">
        <title>The Genome Sequence of Dialister succinatiphilus YIT 11850.</title>
        <authorList>
            <consortium name="The Broad Institute Genome Sequencing Platform"/>
            <person name="Earl A."/>
            <person name="Ward D."/>
            <person name="Feldgarden M."/>
            <person name="Gevers D."/>
            <person name="Morotomi M."/>
            <person name="Young S.K."/>
            <person name="Zeng Q."/>
            <person name="Gargeya S."/>
            <person name="Fitzgerald M."/>
            <person name="Haas B."/>
            <person name="Abouelleil A."/>
            <person name="Alvarado L."/>
            <person name="Arachchi H.M."/>
            <person name="Berlin A."/>
            <person name="Brown A."/>
            <person name="Chapman S.B."/>
            <person name="Dunbar C."/>
            <person name="Gearin G."/>
            <person name="Goldberg J."/>
            <person name="Griggs A."/>
            <person name="Gujja S."/>
            <person name="Heiman D."/>
            <person name="Howarth C."/>
            <person name="Lui A."/>
            <person name="MacDonald P.J.P."/>
            <person name="Montmayeur A."/>
            <person name="Murphy C."/>
            <person name="Neiman D."/>
            <person name="Pearson M."/>
            <person name="Priest M."/>
            <person name="Roberts A."/>
            <person name="Saif S."/>
            <person name="Shea T."/>
            <person name="Sisk P."/>
            <person name="Stolte C."/>
            <person name="Sykes S."/>
            <person name="Wortman J."/>
            <person name="Nusbaum C."/>
            <person name="Birren B."/>
        </authorList>
    </citation>
    <scope>NUCLEOTIDE SEQUENCE [LARGE SCALE GENOMIC DNA]</scope>
    <source>
        <strain evidence="5 6">YIT 11850</strain>
    </source>
</reference>
<dbReference type="InterPro" id="IPR017871">
    <property type="entry name" value="ABC_transporter-like_CS"/>
</dbReference>
<dbReference type="SMART" id="SM00382">
    <property type="entry name" value="AAA"/>
    <property type="match status" value="1"/>
</dbReference>
<keyword evidence="1" id="KW-0813">Transport</keyword>
<dbReference type="GO" id="GO:0022857">
    <property type="term" value="F:transmembrane transporter activity"/>
    <property type="evidence" value="ECO:0007669"/>
    <property type="project" value="TreeGrafter"/>
</dbReference>
<dbReference type="GO" id="GO:0005886">
    <property type="term" value="C:plasma membrane"/>
    <property type="evidence" value="ECO:0007669"/>
    <property type="project" value="TreeGrafter"/>
</dbReference>
<dbReference type="RefSeq" id="WP_008859197.1">
    <property type="nucleotide sequence ID" value="NZ_JH591187.1"/>
</dbReference>
<gene>
    <name evidence="5" type="ORF">HMPREF9453_00693</name>
</gene>
<sequence length="236" mass="25995">MMAGADKNEVIRLSGIGKSYYIGKEEVPVLTHIDLSIREGEFVSIMGPSGAGKSTLMNILGCLDRPTRGSYLLDGKEVANLNDSELAYTRNRKIGFVFQSFNLLPRLSALDNVILPMIYGSLFKKERKERAVKMLESVGLGDRINHMPAEMSGGQRQRVAIARALINDPAIIMADEPTGNLDSHSTREVMEIFSKLYEQGKTIILVTHEIDVAAYAGRHVILSDGHISKDIRGPLP</sequence>
<feature type="domain" description="ABC transporter" evidence="4">
    <location>
        <begin position="11"/>
        <end position="235"/>
    </location>
</feature>
<organism evidence="5 6">
    <name type="scientific">Dialister succinatiphilus YIT 11850</name>
    <dbReference type="NCBI Taxonomy" id="742743"/>
    <lineage>
        <taxon>Bacteria</taxon>
        <taxon>Bacillati</taxon>
        <taxon>Bacillota</taxon>
        <taxon>Negativicutes</taxon>
        <taxon>Veillonellales</taxon>
        <taxon>Veillonellaceae</taxon>
        <taxon>Dialister</taxon>
    </lineage>
</organism>
<dbReference type="InterPro" id="IPR003439">
    <property type="entry name" value="ABC_transporter-like_ATP-bd"/>
</dbReference>
<evidence type="ECO:0000256" key="3">
    <source>
        <dbReference type="ARBA" id="ARBA00022840"/>
    </source>
</evidence>
<dbReference type="GeneID" id="98912163"/>
<proteinExistence type="predicted"/>
<keyword evidence="2" id="KW-0547">Nucleotide-binding</keyword>
<dbReference type="GO" id="GO:0016887">
    <property type="term" value="F:ATP hydrolysis activity"/>
    <property type="evidence" value="ECO:0007669"/>
    <property type="project" value="InterPro"/>
</dbReference>
<evidence type="ECO:0000313" key="6">
    <source>
        <dbReference type="Proteomes" id="UP000003277"/>
    </source>
</evidence>
<dbReference type="PROSITE" id="PS50893">
    <property type="entry name" value="ABC_TRANSPORTER_2"/>
    <property type="match status" value="1"/>
</dbReference>
<dbReference type="GO" id="GO:0098796">
    <property type="term" value="C:membrane protein complex"/>
    <property type="evidence" value="ECO:0007669"/>
    <property type="project" value="UniProtKB-ARBA"/>
</dbReference>
<dbReference type="PANTHER" id="PTHR24220">
    <property type="entry name" value="IMPORT ATP-BINDING PROTEIN"/>
    <property type="match status" value="1"/>
</dbReference>
<dbReference type="PATRIC" id="fig|742743.3.peg.703"/>
<dbReference type="InterPro" id="IPR003593">
    <property type="entry name" value="AAA+_ATPase"/>
</dbReference>
<keyword evidence="3" id="KW-0067">ATP-binding</keyword>
<dbReference type="FunFam" id="3.40.50.300:FF:000032">
    <property type="entry name" value="Export ABC transporter ATP-binding protein"/>
    <property type="match status" value="1"/>
</dbReference>
<accession>H1CZA5</accession>
<dbReference type="SUPFAM" id="SSF52540">
    <property type="entry name" value="P-loop containing nucleoside triphosphate hydrolases"/>
    <property type="match status" value="1"/>
</dbReference>
<dbReference type="eggNOG" id="COG1136">
    <property type="taxonomic scope" value="Bacteria"/>
</dbReference>
<name>H1CZA5_9FIRM</name>
<dbReference type="InterPro" id="IPR015854">
    <property type="entry name" value="ABC_transpr_LolD-like"/>
</dbReference>
<dbReference type="PANTHER" id="PTHR24220:SF86">
    <property type="entry name" value="ABC TRANSPORTER ABCH.1"/>
    <property type="match status" value="1"/>
</dbReference>
<dbReference type="CDD" id="cd03255">
    <property type="entry name" value="ABC_MJ0796_LolCDE_FtsE"/>
    <property type="match status" value="1"/>
</dbReference>
<dbReference type="InterPro" id="IPR027417">
    <property type="entry name" value="P-loop_NTPase"/>
</dbReference>
<dbReference type="InterPro" id="IPR017911">
    <property type="entry name" value="MacB-like_ATP-bd"/>
</dbReference>
<dbReference type="Proteomes" id="UP000003277">
    <property type="component" value="Unassembled WGS sequence"/>
</dbReference>
<dbReference type="STRING" id="742743.HMPREF9453_00693"/>